<dbReference type="EMBL" id="GG745337">
    <property type="protein sequence ID" value="KNE60824.1"/>
    <property type="molecule type" value="Genomic_DNA"/>
</dbReference>
<gene>
    <name evidence="2" type="ORF">AMAG_06590</name>
</gene>
<accession>A0A0L0SEG9</accession>
<dbReference type="AlphaFoldDB" id="A0A0L0SEG9"/>
<reference evidence="3" key="2">
    <citation type="submission" date="2009-11" db="EMBL/GenBank/DDBJ databases">
        <title>The Genome Sequence of Allomyces macrogynus strain ATCC 38327.</title>
        <authorList>
            <consortium name="The Broad Institute Genome Sequencing Platform"/>
            <person name="Russ C."/>
            <person name="Cuomo C."/>
            <person name="Shea T."/>
            <person name="Young S.K."/>
            <person name="Zeng Q."/>
            <person name="Koehrsen M."/>
            <person name="Haas B."/>
            <person name="Borodovsky M."/>
            <person name="Guigo R."/>
            <person name="Alvarado L."/>
            <person name="Berlin A."/>
            <person name="Borenstein D."/>
            <person name="Chen Z."/>
            <person name="Engels R."/>
            <person name="Freedman E."/>
            <person name="Gellesch M."/>
            <person name="Goldberg J."/>
            <person name="Griggs A."/>
            <person name="Gujja S."/>
            <person name="Heiman D."/>
            <person name="Hepburn T."/>
            <person name="Howarth C."/>
            <person name="Jen D."/>
            <person name="Larson L."/>
            <person name="Lewis B."/>
            <person name="Mehta T."/>
            <person name="Park D."/>
            <person name="Pearson M."/>
            <person name="Roberts A."/>
            <person name="Saif S."/>
            <person name="Shenoy N."/>
            <person name="Sisk P."/>
            <person name="Stolte C."/>
            <person name="Sykes S."/>
            <person name="Walk T."/>
            <person name="White J."/>
            <person name="Yandava C."/>
            <person name="Burger G."/>
            <person name="Gray M.W."/>
            <person name="Holland P.W.H."/>
            <person name="King N."/>
            <person name="Lang F.B.F."/>
            <person name="Roger A.J."/>
            <person name="Ruiz-Trillo I."/>
            <person name="Lander E."/>
            <person name="Nusbaum C."/>
        </authorList>
    </citation>
    <scope>NUCLEOTIDE SEQUENCE [LARGE SCALE GENOMIC DNA]</scope>
    <source>
        <strain evidence="3">ATCC 38327</strain>
    </source>
</reference>
<evidence type="ECO:0000256" key="1">
    <source>
        <dbReference type="SAM" id="MobiDB-lite"/>
    </source>
</evidence>
<protein>
    <submittedName>
        <fullName evidence="2">Uncharacterized protein</fullName>
    </submittedName>
</protein>
<evidence type="ECO:0000313" key="3">
    <source>
        <dbReference type="Proteomes" id="UP000054350"/>
    </source>
</evidence>
<feature type="compositionally biased region" description="Polar residues" evidence="1">
    <location>
        <begin position="113"/>
        <end position="128"/>
    </location>
</feature>
<evidence type="ECO:0000313" key="2">
    <source>
        <dbReference type="EMBL" id="KNE60824.1"/>
    </source>
</evidence>
<organism evidence="2 3">
    <name type="scientific">Allomyces macrogynus (strain ATCC 38327)</name>
    <name type="common">Allomyces javanicus var. macrogynus</name>
    <dbReference type="NCBI Taxonomy" id="578462"/>
    <lineage>
        <taxon>Eukaryota</taxon>
        <taxon>Fungi</taxon>
        <taxon>Fungi incertae sedis</taxon>
        <taxon>Blastocladiomycota</taxon>
        <taxon>Blastocladiomycetes</taxon>
        <taxon>Blastocladiales</taxon>
        <taxon>Blastocladiaceae</taxon>
        <taxon>Allomyces</taxon>
    </lineage>
</organism>
<feature type="compositionally biased region" description="Low complexity" evidence="1">
    <location>
        <begin position="86"/>
        <end position="96"/>
    </location>
</feature>
<dbReference type="VEuPathDB" id="FungiDB:AMAG_06590"/>
<reference evidence="2 3" key="1">
    <citation type="submission" date="2009-11" db="EMBL/GenBank/DDBJ databases">
        <title>Annotation of Allomyces macrogynus ATCC 38327.</title>
        <authorList>
            <consortium name="The Broad Institute Genome Sequencing Platform"/>
            <person name="Russ C."/>
            <person name="Cuomo C."/>
            <person name="Burger G."/>
            <person name="Gray M.W."/>
            <person name="Holland P.W.H."/>
            <person name="King N."/>
            <person name="Lang F.B.F."/>
            <person name="Roger A.J."/>
            <person name="Ruiz-Trillo I."/>
            <person name="Young S.K."/>
            <person name="Zeng Q."/>
            <person name="Gargeya S."/>
            <person name="Fitzgerald M."/>
            <person name="Haas B."/>
            <person name="Abouelleil A."/>
            <person name="Alvarado L."/>
            <person name="Arachchi H.M."/>
            <person name="Berlin A."/>
            <person name="Chapman S.B."/>
            <person name="Gearin G."/>
            <person name="Goldberg J."/>
            <person name="Griggs A."/>
            <person name="Gujja S."/>
            <person name="Hansen M."/>
            <person name="Heiman D."/>
            <person name="Howarth C."/>
            <person name="Larimer J."/>
            <person name="Lui A."/>
            <person name="MacDonald P.J.P."/>
            <person name="McCowen C."/>
            <person name="Montmayeur A."/>
            <person name="Murphy C."/>
            <person name="Neiman D."/>
            <person name="Pearson M."/>
            <person name="Priest M."/>
            <person name="Roberts A."/>
            <person name="Saif S."/>
            <person name="Shea T."/>
            <person name="Sisk P."/>
            <person name="Stolte C."/>
            <person name="Sykes S."/>
            <person name="Wortman J."/>
            <person name="Nusbaum C."/>
            <person name="Birren B."/>
        </authorList>
    </citation>
    <scope>NUCLEOTIDE SEQUENCE [LARGE SCALE GENOMIC DNA]</scope>
    <source>
        <strain evidence="2 3">ATCC 38327</strain>
    </source>
</reference>
<name>A0A0L0SEG9_ALLM3</name>
<keyword evidence="3" id="KW-1185">Reference proteome</keyword>
<feature type="region of interest" description="Disordered" evidence="1">
    <location>
        <begin position="101"/>
        <end position="129"/>
    </location>
</feature>
<dbReference type="Proteomes" id="UP000054350">
    <property type="component" value="Unassembled WGS sequence"/>
</dbReference>
<feature type="region of interest" description="Disordered" evidence="1">
    <location>
        <begin position="77"/>
        <end position="96"/>
    </location>
</feature>
<sequence>MNCGARFLEFADLLAHIQSAHQYRLVTCPNSSCNMVLSSEHLRHHWDRHPACLHAIWPRRATDAAIDALLRDVYGQDGRSASPPHAQASARAPVPAVVTAAQQPAAHVVHHASNSSLHSDYSGHSQDSGLARVSHLHVPHHRHPTHRPVQLPPIHTVVPDMLSPPPPPPLHHQGPLPPVSMLVADEGIAMPPGPPRTPTYLDHASA</sequence>
<proteinExistence type="predicted"/>